<dbReference type="SMART" id="SM00355">
    <property type="entry name" value="ZnF_C2H2"/>
    <property type="match status" value="4"/>
</dbReference>
<dbReference type="Gene3D" id="3.30.160.60">
    <property type="entry name" value="Classic Zinc Finger"/>
    <property type="match status" value="1"/>
</dbReference>
<keyword evidence="8" id="KW-0863">Zinc-finger</keyword>
<evidence type="ECO:0000313" key="11">
    <source>
        <dbReference type="EMBL" id="PRP76782.1"/>
    </source>
</evidence>
<keyword evidence="6" id="KW-0862">Zinc</keyword>
<organism evidence="12 13">
    <name type="scientific">Planoprotostelium fungivorum</name>
    <dbReference type="NCBI Taxonomy" id="1890364"/>
    <lineage>
        <taxon>Eukaryota</taxon>
        <taxon>Amoebozoa</taxon>
        <taxon>Evosea</taxon>
        <taxon>Variosea</taxon>
        <taxon>Cavosteliida</taxon>
        <taxon>Cavosteliaceae</taxon>
        <taxon>Planoprotostelium</taxon>
    </lineage>
</organism>
<dbReference type="SUPFAM" id="SSF57667">
    <property type="entry name" value="beta-beta-alpha zinc fingers"/>
    <property type="match status" value="2"/>
</dbReference>
<feature type="compositionally biased region" description="Polar residues" evidence="9">
    <location>
        <begin position="346"/>
        <end position="359"/>
    </location>
</feature>
<dbReference type="PANTHER" id="PTHR13182">
    <property type="entry name" value="ZINC FINGER PROTEIN 622"/>
    <property type="match status" value="1"/>
</dbReference>
<dbReference type="Proteomes" id="UP000241769">
    <property type="component" value="Unassembled WGS sequence"/>
</dbReference>
<dbReference type="InterPro" id="IPR040025">
    <property type="entry name" value="Znf622/Rei1/Reh1"/>
</dbReference>
<evidence type="ECO:0000256" key="3">
    <source>
        <dbReference type="ARBA" id="ARBA00022517"/>
    </source>
</evidence>
<dbReference type="PANTHER" id="PTHR13182:SF8">
    <property type="entry name" value="CYTOPLASMIC 60S SUBUNIT BIOGENESIS FACTOR ZNF622"/>
    <property type="match status" value="1"/>
</dbReference>
<dbReference type="InterPro" id="IPR003604">
    <property type="entry name" value="Matrin/U1-like-C_Znf_C2H2"/>
</dbReference>
<evidence type="ECO:0000313" key="12">
    <source>
        <dbReference type="EMBL" id="PRP79700.1"/>
    </source>
</evidence>
<evidence type="ECO:0000256" key="9">
    <source>
        <dbReference type="SAM" id="MobiDB-lite"/>
    </source>
</evidence>
<dbReference type="STRING" id="1890364.A0A2P6N6Y3"/>
<name>A0A2P6N6Y3_9EUKA</name>
<dbReference type="EMBL" id="MDYQ01000174">
    <property type="protein sequence ID" value="PRP79700.1"/>
    <property type="molecule type" value="Genomic_DNA"/>
</dbReference>
<gene>
    <name evidence="12" type="ORF">PROFUN_12688</name>
    <name evidence="11" type="ORF">PROFUN_14795</name>
</gene>
<keyword evidence="4" id="KW-0479">Metal-binding</keyword>
<evidence type="ECO:0000256" key="5">
    <source>
        <dbReference type="ARBA" id="ARBA00022737"/>
    </source>
</evidence>
<dbReference type="Pfam" id="PF12874">
    <property type="entry name" value="zf-met"/>
    <property type="match status" value="1"/>
</dbReference>
<protein>
    <submittedName>
        <fullName evidence="12">C2H2-type zinc finger-containing protein</fullName>
    </submittedName>
</protein>
<dbReference type="GO" id="GO:0042273">
    <property type="term" value="P:ribosomal large subunit biogenesis"/>
    <property type="evidence" value="ECO:0007669"/>
    <property type="project" value="TreeGrafter"/>
</dbReference>
<dbReference type="GO" id="GO:0005737">
    <property type="term" value="C:cytoplasm"/>
    <property type="evidence" value="ECO:0007669"/>
    <property type="project" value="UniProtKB-SubCell"/>
</dbReference>
<dbReference type="GO" id="GO:0003676">
    <property type="term" value="F:nucleic acid binding"/>
    <property type="evidence" value="ECO:0007669"/>
    <property type="project" value="InterPro"/>
</dbReference>
<keyword evidence="3" id="KW-0690">Ribosome biogenesis</keyword>
<keyword evidence="2" id="KW-0963">Cytoplasm</keyword>
<dbReference type="GO" id="GO:0030687">
    <property type="term" value="C:preribosome, large subunit precursor"/>
    <property type="evidence" value="ECO:0007669"/>
    <property type="project" value="TreeGrafter"/>
</dbReference>
<proteinExistence type="inferred from homology"/>
<comment type="subcellular location">
    <subcellularLocation>
        <location evidence="1">Cytoplasm</location>
    </subcellularLocation>
</comment>
<evidence type="ECO:0000313" key="13">
    <source>
        <dbReference type="Proteomes" id="UP000241769"/>
    </source>
</evidence>
<dbReference type="PROSITE" id="PS00028">
    <property type="entry name" value="ZINC_FINGER_C2H2_1"/>
    <property type="match status" value="1"/>
</dbReference>
<dbReference type="InterPro" id="IPR041661">
    <property type="entry name" value="ZN622/Rei1/Reh1_Znf-C2H2"/>
</dbReference>
<comment type="caution">
    <text evidence="12">The sequence shown here is derived from an EMBL/GenBank/DDBJ whole genome shotgun (WGS) entry which is preliminary data.</text>
</comment>
<dbReference type="PROSITE" id="PS50157">
    <property type="entry name" value="ZINC_FINGER_C2H2_2"/>
    <property type="match status" value="1"/>
</dbReference>
<evidence type="ECO:0000256" key="8">
    <source>
        <dbReference type="PROSITE-ProRule" id="PRU00042"/>
    </source>
</evidence>
<accession>A0A2P6N6Y3</accession>
<dbReference type="InParanoid" id="A0A2P6N6Y3"/>
<keyword evidence="5" id="KW-0677">Repeat</keyword>
<evidence type="ECO:0000256" key="4">
    <source>
        <dbReference type="ARBA" id="ARBA00022723"/>
    </source>
</evidence>
<evidence type="ECO:0000256" key="6">
    <source>
        <dbReference type="ARBA" id="ARBA00022833"/>
    </source>
</evidence>
<dbReference type="InterPro" id="IPR036236">
    <property type="entry name" value="Znf_C2H2_sf"/>
</dbReference>
<comment type="similarity">
    <text evidence="7">Belongs to the REI1 family.</text>
</comment>
<evidence type="ECO:0000256" key="7">
    <source>
        <dbReference type="ARBA" id="ARBA00034126"/>
    </source>
</evidence>
<feature type="domain" description="C2H2-type" evidence="10">
    <location>
        <begin position="96"/>
        <end position="125"/>
    </location>
</feature>
<dbReference type="SMART" id="SM00451">
    <property type="entry name" value="ZnF_U1"/>
    <property type="match status" value="2"/>
</dbReference>
<sequence length="390" mass="45351">MSQFRSDLLMTEDERVAIAAKKEELDGGSKGTSLTCITCRFKFDTPKDQREHYKGELHRFNLKRKVANLNPVTQEAFDERTTTSKGEVAPVKTEKFVCETCNKSYNSSGNYNTHIASNKHKEQLNKPQEEVKKVPKEPRNLELMTQEEIERVLADATHLEAEEKEMLRKKLETSPRYDESRCLFCNEQCKDLDDNVKHMTNVHSFFIPDLEYLKDLDGLLRHLGEKILVGNECLWCDGKSGKYFHSADAVQQHMREMSHCRISYEVEDEGEYEDYYDYTKDEMPEGDLSSVSVAENGCELVLKGGRVVGHRALRVFYQQKLRLQDTRESVLINKMLSQYRMLGWNDGQNSRGSKSNQAHPRQDRRQKIFDLKTGIKKNNQKHHRDQMNLI</sequence>
<dbReference type="EMBL" id="MDYQ01000302">
    <property type="protein sequence ID" value="PRP76782.1"/>
    <property type="molecule type" value="Genomic_DNA"/>
</dbReference>
<dbReference type="Pfam" id="PF12756">
    <property type="entry name" value="zf-C2H2_2"/>
    <property type="match status" value="1"/>
</dbReference>
<dbReference type="AlphaFoldDB" id="A0A2P6N6Y3"/>
<keyword evidence="13" id="KW-1185">Reference proteome</keyword>
<evidence type="ECO:0000259" key="10">
    <source>
        <dbReference type="PROSITE" id="PS50157"/>
    </source>
</evidence>
<evidence type="ECO:0000256" key="2">
    <source>
        <dbReference type="ARBA" id="ARBA00022490"/>
    </source>
</evidence>
<feature type="region of interest" description="Disordered" evidence="9">
    <location>
        <begin position="346"/>
        <end position="366"/>
    </location>
</feature>
<dbReference type="FunCoup" id="A0A2P6N6Y3">
    <property type="interactions" value="329"/>
</dbReference>
<reference evidence="12 13" key="1">
    <citation type="journal article" date="2018" name="Genome Biol. Evol.">
        <title>Multiple Roots of Fruiting Body Formation in Amoebozoa.</title>
        <authorList>
            <person name="Hillmann F."/>
            <person name="Forbes G."/>
            <person name="Novohradska S."/>
            <person name="Ferling I."/>
            <person name="Riege K."/>
            <person name="Groth M."/>
            <person name="Westermann M."/>
            <person name="Marz M."/>
            <person name="Spaller T."/>
            <person name="Winckler T."/>
            <person name="Schaap P."/>
            <person name="Glockner G."/>
        </authorList>
    </citation>
    <scope>NUCLEOTIDE SEQUENCE [LARGE SCALE GENOMIC DNA]</scope>
    <source>
        <strain evidence="12 13">Jena</strain>
    </source>
</reference>
<dbReference type="GO" id="GO:0008270">
    <property type="term" value="F:zinc ion binding"/>
    <property type="evidence" value="ECO:0007669"/>
    <property type="project" value="UniProtKB-KW"/>
</dbReference>
<dbReference type="OrthoDB" id="19329at2759"/>
<dbReference type="InterPro" id="IPR013087">
    <property type="entry name" value="Znf_C2H2_type"/>
</dbReference>
<evidence type="ECO:0000256" key="1">
    <source>
        <dbReference type="ARBA" id="ARBA00004496"/>
    </source>
</evidence>